<gene>
    <name evidence="1" type="ORF">SAMN05444001_10589</name>
</gene>
<dbReference type="EMBL" id="FNVS01000005">
    <property type="protein sequence ID" value="SEF71318.1"/>
    <property type="molecule type" value="Genomic_DNA"/>
</dbReference>
<dbReference type="SUPFAM" id="SSF47781">
    <property type="entry name" value="RuvA domain 2-like"/>
    <property type="match status" value="1"/>
</dbReference>
<protein>
    <submittedName>
        <fullName evidence="1">Helix-hairpin-helix motif-containing protein</fullName>
    </submittedName>
</protein>
<evidence type="ECO:0000313" key="2">
    <source>
        <dbReference type="Proteomes" id="UP000236725"/>
    </source>
</evidence>
<reference evidence="1 2" key="1">
    <citation type="submission" date="2016-10" db="EMBL/GenBank/DDBJ databases">
        <authorList>
            <person name="Varghese N."/>
            <person name="Submissions S."/>
        </authorList>
    </citation>
    <scope>NUCLEOTIDE SEQUENCE [LARGE SCALE GENOMIC DNA]</scope>
    <source>
        <strain evidence="1 2">DSM 29073</strain>
    </source>
</reference>
<evidence type="ECO:0000313" key="1">
    <source>
        <dbReference type="EMBL" id="SEF71318.1"/>
    </source>
</evidence>
<proteinExistence type="predicted"/>
<dbReference type="RefSeq" id="WP_234999293.1">
    <property type="nucleotide sequence ID" value="NZ_FNVS01000005.1"/>
</dbReference>
<accession>A0A8G2FA73</accession>
<name>A0A8G2FA73_9BACT</name>
<dbReference type="AlphaFoldDB" id="A0A8G2FA73"/>
<keyword evidence="2" id="KW-1185">Reference proteome</keyword>
<dbReference type="Proteomes" id="UP000236725">
    <property type="component" value="Unassembled WGS sequence"/>
</dbReference>
<dbReference type="Pfam" id="PF12836">
    <property type="entry name" value="HHH_3"/>
    <property type="match status" value="1"/>
</dbReference>
<sequence length="688" mass="80780">MRHFMFMFITMSIYLLINSYNVNGQTSFSVDKWMEYMEEMAANTDDNEKIETLYSELSYLTEHPFDLNTVTEQQLKKLPFLSDFQINNIMRYRKRYGNMATVYELKNIEGLDFQTIELLLPFVYIGVIPVDNCPVTVKNMLKYGSNELYIRYDKCFQQKKGYSSYPDSILQEFPNRKYIGESFYTSLRYSYSFKDKIYFGVVAEKDAGEPFWNGYHKGYDYYSLHLLLRDIKMLKTLLIGDYKVSFGQGLVVSNDFSLSRTIIVTQAERRTNGFRRHFSTNENDFFRGTAATVNLKNIDISLFYSLRKLDAKVEDHIFTSIKTDGYHRLERDREKMNNIKMQTIGGNIQYNTSNVCLGITALSYSFGKDKIMPESKPYNIFYFRGDKNINASVNYLLKNNKMKFYGETAISRNKAFATLNAFQLMPASYISLLLLYRYYDRRYQAYFGNAFSQNSSVQNEQGLYMGIQLTPFAYWKCSAYADFFRFPWLKYGVDSPSTGREYMVQVDYTGGKNFSVYIRYKYRRKEKNESLSDKFTTVVLPYTQQRVRIQANYHLSSLFIFKTSADAVVYNESTKNSKGYMVSQSFGWKPSSLPVQIDLYTACFFTDDYSSRVSSYEKNILYVFNMPSFYGKGLRLSTTFRWDILKRVSLSAKFAYTHYMDRNVIGTDLEEIEGSDKTDIYAMLRWKF</sequence>
<dbReference type="InterPro" id="IPR010994">
    <property type="entry name" value="RuvA_2-like"/>
</dbReference>
<comment type="caution">
    <text evidence="1">The sequence shown here is derived from an EMBL/GenBank/DDBJ whole genome shotgun (WGS) entry which is preliminary data.</text>
</comment>
<organism evidence="1 2">
    <name type="scientific">Parabacteroides chinchillae</name>
    <dbReference type="NCBI Taxonomy" id="871327"/>
    <lineage>
        <taxon>Bacteria</taxon>
        <taxon>Pseudomonadati</taxon>
        <taxon>Bacteroidota</taxon>
        <taxon>Bacteroidia</taxon>
        <taxon>Bacteroidales</taxon>
        <taxon>Tannerellaceae</taxon>
        <taxon>Parabacteroides</taxon>
    </lineage>
</organism>
<dbReference type="Gene3D" id="1.10.150.280">
    <property type="entry name" value="AF1531-like domain"/>
    <property type="match status" value="1"/>
</dbReference>